<gene>
    <name evidence="1" type="ORF">SteCoe_38268</name>
</gene>
<organism evidence="1 2">
    <name type="scientific">Stentor coeruleus</name>
    <dbReference type="NCBI Taxonomy" id="5963"/>
    <lineage>
        <taxon>Eukaryota</taxon>
        <taxon>Sar</taxon>
        <taxon>Alveolata</taxon>
        <taxon>Ciliophora</taxon>
        <taxon>Postciliodesmatophora</taxon>
        <taxon>Heterotrichea</taxon>
        <taxon>Heterotrichida</taxon>
        <taxon>Stentoridae</taxon>
        <taxon>Stentor</taxon>
    </lineage>
</organism>
<dbReference type="Proteomes" id="UP000187209">
    <property type="component" value="Unassembled WGS sequence"/>
</dbReference>
<evidence type="ECO:0008006" key="3">
    <source>
        <dbReference type="Google" id="ProtNLM"/>
    </source>
</evidence>
<name>A0A1R2ALM3_9CILI</name>
<dbReference type="EMBL" id="MPUH01002155">
    <property type="protein sequence ID" value="OMJ65416.1"/>
    <property type="molecule type" value="Genomic_DNA"/>
</dbReference>
<dbReference type="OrthoDB" id="45365at2759"/>
<dbReference type="InterPro" id="IPR006652">
    <property type="entry name" value="Kelch_1"/>
</dbReference>
<dbReference type="InterPro" id="IPR015915">
    <property type="entry name" value="Kelch-typ_b-propeller"/>
</dbReference>
<dbReference type="Gene3D" id="2.120.10.80">
    <property type="entry name" value="Kelch-type beta propeller"/>
    <property type="match status" value="1"/>
</dbReference>
<accession>A0A1R2ALM3</accession>
<sequence length="435" mass="49693">MDIKCFVKGCSIYPSLCCYCSSNGTALCHNHIPDHIQNFPNLAHNFKSTNKILAPDMKKQINKSLRSKLDMLKSEIQSFNKFVRDVFLKIQMVAKDYYTKNKMIKGAYKKMLKEINESNVASILYRRNQNDADQVRLEDIENEINRRLELFDTKNSFYKLSDELIDQCKQFNSYLNRSICVKSDKNAIDNSCIYLFQQNSKVLVKFDTESLQKTEKTIGVDSIQGHNAAICCISGNKLFVSGGYTNTSISTTFLVDLSSGLVENLQELRKRSYASGIYRNNKVYIFGGLDRRDLNVCDAFNLETKKWEQLALIPKSICFTSALNLSDKFLISGITNAILTYDWNSNSYNEVTNLLTIVNLNILIKDGRKIHLLHVNQVYLSSEDDIKTWQQTSLAGSFSLTTCLPVVKGRLAYFADCDCKIYQYNLDSHKIDIIS</sequence>
<comment type="caution">
    <text evidence="1">The sequence shown here is derived from an EMBL/GenBank/DDBJ whole genome shotgun (WGS) entry which is preliminary data.</text>
</comment>
<reference evidence="1 2" key="1">
    <citation type="submission" date="2016-11" db="EMBL/GenBank/DDBJ databases">
        <title>The macronuclear genome of Stentor coeruleus: a giant cell with tiny introns.</title>
        <authorList>
            <person name="Slabodnick M."/>
            <person name="Ruby J.G."/>
            <person name="Reiff S.B."/>
            <person name="Swart E.C."/>
            <person name="Gosai S."/>
            <person name="Prabakaran S."/>
            <person name="Witkowska E."/>
            <person name="Larue G.E."/>
            <person name="Fisher S."/>
            <person name="Freeman R.M."/>
            <person name="Gunawardena J."/>
            <person name="Chu W."/>
            <person name="Stover N.A."/>
            <person name="Gregory B.D."/>
            <person name="Nowacki M."/>
            <person name="Derisi J."/>
            <person name="Roy S.W."/>
            <person name="Marshall W.F."/>
            <person name="Sood P."/>
        </authorList>
    </citation>
    <scope>NUCLEOTIDE SEQUENCE [LARGE SCALE GENOMIC DNA]</scope>
    <source>
        <strain evidence="1">WM001</strain>
    </source>
</reference>
<dbReference type="SUPFAM" id="SSF117281">
    <property type="entry name" value="Kelch motif"/>
    <property type="match status" value="1"/>
</dbReference>
<proteinExistence type="predicted"/>
<dbReference type="SMART" id="SM00612">
    <property type="entry name" value="Kelch"/>
    <property type="match status" value="2"/>
</dbReference>
<keyword evidence="2" id="KW-1185">Reference proteome</keyword>
<dbReference type="AlphaFoldDB" id="A0A1R2ALM3"/>
<evidence type="ECO:0000313" key="1">
    <source>
        <dbReference type="EMBL" id="OMJ65416.1"/>
    </source>
</evidence>
<protein>
    <recommendedName>
        <fullName evidence="3">Kelch motif family protein</fullName>
    </recommendedName>
</protein>
<dbReference type="Pfam" id="PF01344">
    <property type="entry name" value="Kelch_1"/>
    <property type="match status" value="1"/>
</dbReference>
<evidence type="ECO:0000313" key="2">
    <source>
        <dbReference type="Proteomes" id="UP000187209"/>
    </source>
</evidence>